<dbReference type="EMBL" id="MT141518">
    <property type="protein sequence ID" value="QJA64358.1"/>
    <property type="molecule type" value="Genomic_DNA"/>
</dbReference>
<evidence type="ECO:0000313" key="2">
    <source>
        <dbReference type="EMBL" id="QJA64358.1"/>
    </source>
</evidence>
<accession>A0A6H1ZX17</accession>
<evidence type="ECO:0000313" key="3">
    <source>
        <dbReference type="EMBL" id="QJA78382.1"/>
    </source>
</evidence>
<evidence type="ECO:0000313" key="1">
    <source>
        <dbReference type="EMBL" id="QJA52476.1"/>
    </source>
</evidence>
<proteinExistence type="predicted"/>
<dbReference type="AlphaFoldDB" id="A0A6H1ZX17"/>
<reference evidence="1" key="1">
    <citation type="submission" date="2020-03" db="EMBL/GenBank/DDBJ databases">
        <title>The deep terrestrial virosphere.</title>
        <authorList>
            <person name="Holmfeldt K."/>
            <person name="Nilsson E."/>
            <person name="Simone D."/>
            <person name="Lopez-Fernandez M."/>
            <person name="Wu X."/>
            <person name="de Brujin I."/>
            <person name="Lundin D."/>
            <person name="Andersson A."/>
            <person name="Bertilsson S."/>
            <person name="Dopson M."/>
        </authorList>
    </citation>
    <scope>NUCLEOTIDE SEQUENCE</scope>
    <source>
        <strain evidence="3">MM415A01074</strain>
        <strain evidence="2">MM415B00505</strain>
        <strain evidence="1">TM448A02750</strain>
    </source>
</reference>
<gene>
    <name evidence="3" type="ORF">MM415A01074_0006</name>
    <name evidence="2" type="ORF">MM415B00505_0022</name>
    <name evidence="1" type="ORF">TM448A02750_0003</name>
</gene>
<dbReference type="EMBL" id="MT142334">
    <property type="protein sequence ID" value="QJA78382.1"/>
    <property type="molecule type" value="Genomic_DNA"/>
</dbReference>
<protein>
    <submittedName>
        <fullName evidence="1">Uncharacterized protein</fullName>
    </submittedName>
</protein>
<name>A0A6H1ZX17_9ZZZZ</name>
<organism evidence="1">
    <name type="scientific">viral metagenome</name>
    <dbReference type="NCBI Taxonomy" id="1070528"/>
    <lineage>
        <taxon>unclassified sequences</taxon>
        <taxon>metagenomes</taxon>
        <taxon>organismal metagenomes</taxon>
    </lineage>
</organism>
<dbReference type="EMBL" id="MT144343">
    <property type="protein sequence ID" value="QJA52476.1"/>
    <property type="molecule type" value="Genomic_DNA"/>
</dbReference>
<sequence>MKDYRMNPQIITVDSIQKSIEDIGVEPFANSLVQEMGGDYFYVEAELQTERPEPDSKLGEPVWHMAEFEISGETTSEKRWWLYRVWPVPIRLAWFVVDTLKLKGQIVDVGNHGYDEGRQRVYIPAGVEIFGKKVKRLTKIPAEMRPIVVDKL</sequence>